<feature type="transmembrane region" description="Helical" evidence="1">
    <location>
        <begin position="68"/>
        <end position="89"/>
    </location>
</feature>
<keyword evidence="1" id="KW-0812">Transmembrane</keyword>
<feature type="transmembrane region" description="Helical" evidence="1">
    <location>
        <begin position="124"/>
        <end position="147"/>
    </location>
</feature>
<keyword evidence="1" id="KW-1133">Transmembrane helix</keyword>
<dbReference type="AlphaFoldDB" id="A0A2N6SKZ9"/>
<dbReference type="InterPro" id="IPR012651">
    <property type="entry name" value="Thia_Transptr_ThiT"/>
</dbReference>
<comment type="caution">
    <text evidence="2">The sequence shown here is derived from an EMBL/GenBank/DDBJ whole genome shotgun (WGS) entry which is preliminary data.</text>
</comment>
<dbReference type="OrthoDB" id="9795813at2"/>
<dbReference type="NCBIfam" id="TIGR02357">
    <property type="entry name" value="ECF_ThiT_YuaJ"/>
    <property type="match status" value="1"/>
</dbReference>
<dbReference type="EMBL" id="PNHE01000057">
    <property type="protein sequence ID" value="PMC57171.1"/>
    <property type="molecule type" value="Genomic_DNA"/>
</dbReference>
<dbReference type="Gene3D" id="1.10.1760.20">
    <property type="match status" value="1"/>
</dbReference>
<keyword evidence="1" id="KW-0472">Membrane</keyword>
<dbReference type="Proteomes" id="UP000235682">
    <property type="component" value="Unassembled WGS sequence"/>
</dbReference>
<feature type="transmembrane region" description="Helical" evidence="1">
    <location>
        <begin position="95"/>
        <end position="112"/>
    </location>
</feature>
<dbReference type="Pfam" id="PF09515">
    <property type="entry name" value="Thia_YuaJ"/>
    <property type="match status" value="1"/>
</dbReference>
<name>A0A2N6SKZ9_9LACT</name>
<feature type="transmembrane region" description="Helical" evidence="1">
    <location>
        <begin position="153"/>
        <end position="181"/>
    </location>
</feature>
<protein>
    <submittedName>
        <fullName evidence="2">Energy-coupled thiamine transporter ThiT</fullName>
    </submittedName>
</protein>
<dbReference type="GO" id="GO:0015234">
    <property type="term" value="F:thiamine transmembrane transporter activity"/>
    <property type="evidence" value="ECO:0007669"/>
    <property type="project" value="InterPro"/>
</dbReference>
<dbReference type="GO" id="GO:0005886">
    <property type="term" value="C:plasma membrane"/>
    <property type="evidence" value="ECO:0007669"/>
    <property type="project" value="InterPro"/>
</dbReference>
<evidence type="ECO:0000256" key="1">
    <source>
        <dbReference type="SAM" id="Phobius"/>
    </source>
</evidence>
<feature type="transmembrane region" description="Helical" evidence="1">
    <location>
        <begin position="44"/>
        <end position="61"/>
    </location>
</feature>
<evidence type="ECO:0000313" key="2">
    <source>
        <dbReference type="EMBL" id="PMC57171.1"/>
    </source>
</evidence>
<evidence type="ECO:0000313" key="3">
    <source>
        <dbReference type="Proteomes" id="UP000235682"/>
    </source>
</evidence>
<sequence>MVHNYTKKGVYLMNKRLQPTVMMEIALLAALSMLIDFIDSAFRIGPWSFSFSMVPILILAIRRGPKAGFMGGFLWALLQFVTGDAHGFVHPVQMILDYPLAFTVLGLAGYAYRNRTLPNILKWSLIGIFARYVCHWLSGWIFFGMYAPEGQPAWLYSLIVNGNVFLINTVVCLIILALLYYSSKDRLFIPKS</sequence>
<proteinExistence type="predicted"/>
<keyword evidence="3" id="KW-1185">Reference proteome</keyword>
<reference evidence="2 3" key="1">
    <citation type="submission" date="2017-09" db="EMBL/GenBank/DDBJ databases">
        <title>Bacterial strain isolated from the female urinary microbiota.</title>
        <authorList>
            <person name="Thomas-White K."/>
            <person name="Kumar N."/>
            <person name="Forster S."/>
            <person name="Putonti C."/>
            <person name="Lawley T."/>
            <person name="Wolfe A.J."/>
        </authorList>
    </citation>
    <scope>NUCLEOTIDE SEQUENCE [LARGE SCALE GENOMIC DNA]</scope>
    <source>
        <strain evidence="2 3">UMB0852</strain>
    </source>
</reference>
<organism evidence="2 3">
    <name type="scientific">Dolosicoccus paucivorans</name>
    <dbReference type="NCBI Taxonomy" id="84521"/>
    <lineage>
        <taxon>Bacteria</taxon>
        <taxon>Bacillati</taxon>
        <taxon>Bacillota</taxon>
        <taxon>Bacilli</taxon>
        <taxon>Lactobacillales</taxon>
        <taxon>Aerococcaceae</taxon>
        <taxon>Dolosicoccus</taxon>
    </lineage>
</organism>
<gene>
    <name evidence="2" type="primary">thiT</name>
    <name evidence="2" type="ORF">CJ205_08240</name>
</gene>
<feature type="transmembrane region" description="Helical" evidence="1">
    <location>
        <begin position="21"/>
        <end position="38"/>
    </location>
</feature>
<accession>A0A2N6SKZ9</accession>
<dbReference type="STRING" id="84521.SAMN04487994_102621"/>